<sequence>MFFSTECRFDQIVIKIIKIIKKKEKTKTKQNLDQQLLQQFSCLGTTDKDELIKQLQVLVGNNLSYTTAHFFLDMNNWNLQAAVGAYFDFDNPAKLPSMALVNGEVSNDVLNLPPSTSVLKKLILWNNGDEPWPDNCSLTFAGGDAMGDQRKVNVPTLPPNNFAQVEVMLASPSTPGMYKSKWRMCTPSGSYFGDTIWVIMTVTGADTSELAKQLSNLNTCGENPPNHRPADSNCIFNTFGSQPTGRFGE</sequence>
<keyword evidence="3" id="KW-1185">Reference proteome</keyword>
<dbReference type="InterPro" id="IPR032350">
    <property type="entry name" value="Nbr1_FW"/>
</dbReference>
<protein>
    <recommendedName>
        <fullName evidence="1">Nbr1 FW domain-containing protein</fullName>
    </recommendedName>
</protein>
<dbReference type="Gene3D" id="2.60.40.10">
    <property type="entry name" value="Immunoglobulins"/>
    <property type="match status" value="1"/>
</dbReference>
<dbReference type="PANTHER" id="PTHR20930">
    <property type="entry name" value="OVARIAN CARCINOMA ANTIGEN CA125-RELATED"/>
    <property type="match status" value="1"/>
</dbReference>
<dbReference type="Proteomes" id="UP000466442">
    <property type="component" value="Linkage Group LG1"/>
</dbReference>
<feature type="domain" description="Nbr1 FW" evidence="1">
    <location>
        <begin position="108"/>
        <end position="202"/>
    </location>
</feature>
<dbReference type="SUPFAM" id="SSF46934">
    <property type="entry name" value="UBA-like"/>
    <property type="match status" value="1"/>
</dbReference>
<dbReference type="PANTHER" id="PTHR20930:SF0">
    <property type="entry name" value="PROTEIN ILRUN"/>
    <property type="match status" value="1"/>
</dbReference>
<dbReference type="InterPro" id="IPR009060">
    <property type="entry name" value="UBA-like_sf"/>
</dbReference>
<dbReference type="Pfam" id="PF16158">
    <property type="entry name" value="N_BRCA1_IG"/>
    <property type="match status" value="1"/>
</dbReference>
<evidence type="ECO:0000313" key="2">
    <source>
        <dbReference type="EMBL" id="KAF6216577.1"/>
    </source>
</evidence>
<dbReference type="InterPro" id="IPR013783">
    <property type="entry name" value="Ig-like_fold"/>
</dbReference>
<dbReference type="AlphaFoldDB" id="A0A8S9Y5P2"/>
<dbReference type="InterPro" id="IPR039517">
    <property type="entry name" value="C6orf106_UBA-like"/>
</dbReference>
<dbReference type="CDD" id="cd14947">
    <property type="entry name" value="NBR1_like"/>
    <property type="match status" value="1"/>
</dbReference>
<evidence type="ECO:0000313" key="3">
    <source>
        <dbReference type="Proteomes" id="UP000466442"/>
    </source>
</evidence>
<dbReference type="GO" id="GO:0016236">
    <property type="term" value="P:macroautophagy"/>
    <property type="evidence" value="ECO:0007669"/>
    <property type="project" value="TreeGrafter"/>
</dbReference>
<comment type="caution">
    <text evidence="2">The sequence shown here is derived from an EMBL/GenBank/DDBJ whole genome shotgun (WGS) entry which is preliminary data.</text>
</comment>
<dbReference type="OrthoDB" id="661148at2759"/>
<organism evidence="2 3">
    <name type="scientific">Apolygus lucorum</name>
    <name type="common">Small green plant bug</name>
    <name type="synonym">Lygocoris lucorum</name>
    <dbReference type="NCBI Taxonomy" id="248454"/>
    <lineage>
        <taxon>Eukaryota</taxon>
        <taxon>Metazoa</taxon>
        <taxon>Ecdysozoa</taxon>
        <taxon>Arthropoda</taxon>
        <taxon>Hexapoda</taxon>
        <taxon>Insecta</taxon>
        <taxon>Pterygota</taxon>
        <taxon>Neoptera</taxon>
        <taxon>Paraneoptera</taxon>
        <taxon>Hemiptera</taxon>
        <taxon>Heteroptera</taxon>
        <taxon>Panheteroptera</taxon>
        <taxon>Cimicomorpha</taxon>
        <taxon>Miridae</taxon>
        <taxon>Mirini</taxon>
        <taxon>Apolygus</taxon>
    </lineage>
</organism>
<dbReference type="Gene3D" id="1.10.8.10">
    <property type="entry name" value="DNA helicase RuvA subunit, C-terminal domain"/>
    <property type="match status" value="1"/>
</dbReference>
<gene>
    <name evidence="2" type="ORF">GE061_000920</name>
</gene>
<dbReference type="GO" id="GO:0000407">
    <property type="term" value="C:phagophore assembly site"/>
    <property type="evidence" value="ECO:0007669"/>
    <property type="project" value="TreeGrafter"/>
</dbReference>
<evidence type="ECO:0000259" key="1">
    <source>
        <dbReference type="Pfam" id="PF16158"/>
    </source>
</evidence>
<reference evidence="2" key="1">
    <citation type="journal article" date="2021" name="Mol. Ecol. Resour.">
        <title>Apolygus lucorum genome provides insights into omnivorousness and mesophyll feeding.</title>
        <authorList>
            <person name="Liu Y."/>
            <person name="Liu H."/>
            <person name="Wang H."/>
            <person name="Huang T."/>
            <person name="Liu B."/>
            <person name="Yang B."/>
            <person name="Yin L."/>
            <person name="Li B."/>
            <person name="Zhang Y."/>
            <person name="Zhang S."/>
            <person name="Jiang F."/>
            <person name="Zhang X."/>
            <person name="Ren Y."/>
            <person name="Wang B."/>
            <person name="Wang S."/>
            <person name="Lu Y."/>
            <person name="Wu K."/>
            <person name="Fan W."/>
            <person name="Wang G."/>
        </authorList>
    </citation>
    <scope>NUCLEOTIDE SEQUENCE</scope>
    <source>
        <strain evidence="2">12Hb</strain>
    </source>
</reference>
<proteinExistence type="predicted"/>
<accession>A0A8S9Y5P2</accession>
<dbReference type="GO" id="GO:0043130">
    <property type="term" value="F:ubiquitin binding"/>
    <property type="evidence" value="ECO:0007669"/>
    <property type="project" value="TreeGrafter"/>
</dbReference>
<dbReference type="CDD" id="cd14349">
    <property type="entry name" value="UBA_CF106"/>
    <property type="match status" value="1"/>
</dbReference>
<name>A0A8S9Y5P2_APOLU</name>
<dbReference type="EMBL" id="WIXP02000001">
    <property type="protein sequence ID" value="KAF6216577.1"/>
    <property type="molecule type" value="Genomic_DNA"/>
</dbReference>
<dbReference type="Pfam" id="PF14555">
    <property type="entry name" value="UBA_4"/>
    <property type="match status" value="1"/>
</dbReference>